<dbReference type="EMBL" id="FNUJ01000006">
    <property type="protein sequence ID" value="SEF32345.1"/>
    <property type="molecule type" value="Genomic_DNA"/>
</dbReference>
<dbReference type="SUPFAM" id="SSF48498">
    <property type="entry name" value="Tetracyclin repressor-like, C-terminal domain"/>
    <property type="match status" value="1"/>
</dbReference>
<keyword evidence="8" id="KW-1185">Reference proteome</keyword>
<dbReference type="AlphaFoldDB" id="A0A1H5R1Y5"/>
<keyword evidence="1" id="KW-0805">Transcription regulation</keyword>
<name>A0A1H5R1Y5_9PSEU</name>
<dbReference type="InterPro" id="IPR009057">
    <property type="entry name" value="Homeodomain-like_sf"/>
</dbReference>
<feature type="region of interest" description="Disordered" evidence="5">
    <location>
        <begin position="1"/>
        <end position="40"/>
    </location>
</feature>
<dbReference type="Gene3D" id="1.10.357.10">
    <property type="entry name" value="Tetracycline Repressor, domain 2"/>
    <property type="match status" value="1"/>
</dbReference>
<evidence type="ECO:0000313" key="7">
    <source>
        <dbReference type="EMBL" id="SEF32345.1"/>
    </source>
</evidence>
<evidence type="ECO:0000256" key="1">
    <source>
        <dbReference type="ARBA" id="ARBA00023015"/>
    </source>
</evidence>
<reference evidence="8" key="1">
    <citation type="submission" date="2016-10" db="EMBL/GenBank/DDBJ databases">
        <authorList>
            <person name="Varghese N."/>
            <person name="Submissions S."/>
        </authorList>
    </citation>
    <scope>NUCLEOTIDE SEQUENCE [LARGE SCALE GENOMIC DNA]</scope>
    <source>
        <strain evidence="8">DSM 44654</strain>
    </source>
</reference>
<evidence type="ECO:0000256" key="2">
    <source>
        <dbReference type="ARBA" id="ARBA00023125"/>
    </source>
</evidence>
<protein>
    <submittedName>
        <fullName evidence="7">DNA-binding transcriptional regulator, AcrR family</fullName>
    </submittedName>
</protein>
<dbReference type="PANTHER" id="PTHR47506:SF1">
    <property type="entry name" value="HTH-TYPE TRANSCRIPTIONAL REGULATOR YJDC"/>
    <property type="match status" value="1"/>
</dbReference>
<evidence type="ECO:0000256" key="3">
    <source>
        <dbReference type="ARBA" id="ARBA00023163"/>
    </source>
</evidence>
<evidence type="ECO:0000256" key="4">
    <source>
        <dbReference type="PROSITE-ProRule" id="PRU00335"/>
    </source>
</evidence>
<sequence length="242" mass="26370">MHAAPSRELPPRPELIPGPAEGETEPVTSETETARSGRPLGFDRAEALTRLMKLFWQTGFDRVTQQQMAAASGLSTSSLYNTFGTKVEIYRAAMDDYLRRMAAVLDPLVDGVRGHEDVLETLARLKTVLDSDQGRFGCMATTAMTAPVDEHVVAATRRYREQLREGFLAVAERARGLGEAAPDPSMAANVLTAAVLGTLTIARAAPESPELTAELDSLRDFALSWRRSRNGVRPSSRGSRRA</sequence>
<feature type="domain" description="HTH tetR-type" evidence="6">
    <location>
        <begin position="41"/>
        <end position="101"/>
    </location>
</feature>
<dbReference type="PANTHER" id="PTHR47506">
    <property type="entry name" value="TRANSCRIPTIONAL REGULATORY PROTEIN"/>
    <property type="match status" value="1"/>
</dbReference>
<evidence type="ECO:0000256" key="5">
    <source>
        <dbReference type="SAM" id="MobiDB-lite"/>
    </source>
</evidence>
<organism evidence="7 8">
    <name type="scientific">Amycolatopsis pretoriensis</name>
    <dbReference type="NCBI Taxonomy" id="218821"/>
    <lineage>
        <taxon>Bacteria</taxon>
        <taxon>Bacillati</taxon>
        <taxon>Actinomycetota</taxon>
        <taxon>Actinomycetes</taxon>
        <taxon>Pseudonocardiales</taxon>
        <taxon>Pseudonocardiaceae</taxon>
        <taxon>Amycolatopsis</taxon>
    </lineage>
</organism>
<keyword evidence="2 4" id="KW-0238">DNA-binding</keyword>
<dbReference type="InterPro" id="IPR036271">
    <property type="entry name" value="Tet_transcr_reg_TetR-rel_C_sf"/>
</dbReference>
<dbReference type="InterPro" id="IPR001647">
    <property type="entry name" value="HTH_TetR"/>
</dbReference>
<dbReference type="PROSITE" id="PS50977">
    <property type="entry name" value="HTH_TETR_2"/>
    <property type="match status" value="1"/>
</dbReference>
<gene>
    <name evidence="7" type="ORF">SAMN05421837_106185</name>
</gene>
<evidence type="ECO:0000259" key="6">
    <source>
        <dbReference type="PROSITE" id="PS50977"/>
    </source>
</evidence>
<dbReference type="GO" id="GO:0003677">
    <property type="term" value="F:DNA binding"/>
    <property type="evidence" value="ECO:0007669"/>
    <property type="project" value="UniProtKB-UniRule"/>
</dbReference>
<accession>A0A1H5R1Y5</accession>
<keyword evidence="3" id="KW-0804">Transcription</keyword>
<feature type="DNA-binding region" description="H-T-H motif" evidence="4">
    <location>
        <begin position="64"/>
        <end position="83"/>
    </location>
</feature>
<dbReference type="Gene3D" id="1.10.10.60">
    <property type="entry name" value="Homeodomain-like"/>
    <property type="match status" value="1"/>
</dbReference>
<dbReference type="SUPFAM" id="SSF46689">
    <property type="entry name" value="Homeodomain-like"/>
    <property type="match status" value="1"/>
</dbReference>
<proteinExistence type="predicted"/>
<evidence type="ECO:0000313" key="8">
    <source>
        <dbReference type="Proteomes" id="UP000198878"/>
    </source>
</evidence>
<dbReference type="Proteomes" id="UP000198878">
    <property type="component" value="Unassembled WGS sequence"/>
</dbReference>
<dbReference type="Pfam" id="PF00440">
    <property type="entry name" value="TetR_N"/>
    <property type="match status" value="1"/>
</dbReference>
<dbReference type="STRING" id="218821.SAMN05421837_106185"/>